<keyword evidence="12" id="KW-0233">DNA recombination</keyword>
<keyword evidence="9" id="KW-0229">DNA integration</keyword>
<keyword evidence="4" id="KW-0479">Metal-binding</keyword>
<evidence type="ECO:0000256" key="1">
    <source>
        <dbReference type="ARBA" id="ARBA00022578"/>
    </source>
</evidence>
<dbReference type="OrthoDB" id="10058156at2759"/>
<dbReference type="GO" id="GO:0006310">
    <property type="term" value="P:DNA recombination"/>
    <property type="evidence" value="ECO:0007669"/>
    <property type="project" value="UniProtKB-KW"/>
</dbReference>
<dbReference type="InterPro" id="IPR012337">
    <property type="entry name" value="RNaseH-like_sf"/>
</dbReference>
<sequence length="474" mass="53211">MGIDPPQDILAYLVLFKFPSSLQLLKRQIMHSDKDLKVEFVCNHSTQFNNESKAETRENPSSEAALYSGKNDKFNWSMRGKARTTQSKTQIIQVTRVGTCTQKRRRIGGERIKKNGSQTRKRTKSTTTCLINHGDPKSRIILDSGASAHIFNDKRYFTGLDLNDYDVIRTGKGNATLPIKGMDKQGCVVSTKNVLFKVSKDATKVLKGSITNGLYAVENPSAVGNMESSHFTTVPRTLEEIHKSFGNAAISRLERFIPNSVSQAKKRSFECKSCALAKITKQPFKGISTLASKPFERIHLDLIGPIDPQSQERHCYILSVVDNYTGYLAGFPLNNKDDTCDVLINLLENEKKRLGYFPTWVCSDGGGEFVNNRFVGFMASKNICRLILEPYHPKHNSRAKRANQTIVESMHATFHASRIKKSLWPELLKSCCLMLNLIPRKGEDKSPWQKMHGKILPPNYICALGTPAIVVKHC</sequence>
<organism evidence="16 17">
    <name type="scientific">Puccinia sorghi</name>
    <dbReference type="NCBI Taxonomy" id="27349"/>
    <lineage>
        <taxon>Eukaryota</taxon>
        <taxon>Fungi</taxon>
        <taxon>Dikarya</taxon>
        <taxon>Basidiomycota</taxon>
        <taxon>Pucciniomycotina</taxon>
        <taxon>Pucciniomycetes</taxon>
        <taxon>Pucciniales</taxon>
        <taxon>Pucciniaceae</taxon>
        <taxon>Puccinia</taxon>
    </lineage>
</organism>
<evidence type="ECO:0000256" key="12">
    <source>
        <dbReference type="ARBA" id="ARBA00023172"/>
    </source>
</evidence>
<dbReference type="InterPro" id="IPR039537">
    <property type="entry name" value="Retrotran_Ty1/copia-like"/>
</dbReference>
<proteinExistence type="predicted"/>
<comment type="catalytic activity">
    <reaction evidence="14">
        <text>DNA(n) + a 2'-deoxyribonucleoside 5'-triphosphate = DNA(n+1) + diphosphate</text>
        <dbReference type="Rhea" id="RHEA:22508"/>
        <dbReference type="Rhea" id="RHEA-COMP:17339"/>
        <dbReference type="Rhea" id="RHEA-COMP:17340"/>
        <dbReference type="ChEBI" id="CHEBI:33019"/>
        <dbReference type="ChEBI" id="CHEBI:61560"/>
        <dbReference type="ChEBI" id="CHEBI:173112"/>
        <dbReference type="EC" id="2.7.7.7"/>
    </reaction>
</comment>
<dbReference type="GO" id="GO:0004519">
    <property type="term" value="F:endonuclease activity"/>
    <property type="evidence" value="ECO:0007669"/>
    <property type="project" value="UniProtKB-KW"/>
</dbReference>
<dbReference type="GO" id="GO:0015074">
    <property type="term" value="P:DNA integration"/>
    <property type="evidence" value="ECO:0007669"/>
    <property type="project" value="UniProtKB-KW"/>
</dbReference>
<keyword evidence="6" id="KW-0378">Hydrolase</keyword>
<comment type="caution">
    <text evidence="16">The sequence shown here is derived from an EMBL/GenBank/DDBJ whole genome shotgun (WGS) entry which is preliminary data.</text>
</comment>
<keyword evidence="3" id="KW-0540">Nuclease</keyword>
<dbReference type="PANTHER" id="PTHR42648:SF11">
    <property type="entry name" value="TRANSPOSON TY4-P GAG-POL POLYPROTEIN"/>
    <property type="match status" value="1"/>
</dbReference>
<evidence type="ECO:0000256" key="2">
    <source>
        <dbReference type="ARBA" id="ARBA00022695"/>
    </source>
</evidence>
<dbReference type="Gene3D" id="3.30.420.10">
    <property type="entry name" value="Ribonuclease H-like superfamily/Ribonuclease H"/>
    <property type="match status" value="1"/>
</dbReference>
<evidence type="ECO:0000256" key="5">
    <source>
        <dbReference type="ARBA" id="ARBA00022759"/>
    </source>
</evidence>
<evidence type="ECO:0000256" key="9">
    <source>
        <dbReference type="ARBA" id="ARBA00022908"/>
    </source>
</evidence>
<evidence type="ECO:0000256" key="11">
    <source>
        <dbReference type="ARBA" id="ARBA00022932"/>
    </source>
</evidence>
<evidence type="ECO:0000313" key="16">
    <source>
        <dbReference type="EMBL" id="KNZ54277.1"/>
    </source>
</evidence>
<dbReference type="InterPro" id="IPR036397">
    <property type="entry name" value="RNaseH_sf"/>
</dbReference>
<dbReference type="PROSITE" id="PS50994">
    <property type="entry name" value="INTEGRASE"/>
    <property type="match status" value="1"/>
</dbReference>
<dbReference type="GO" id="GO:0046872">
    <property type="term" value="F:metal ion binding"/>
    <property type="evidence" value="ECO:0007669"/>
    <property type="project" value="UniProtKB-KW"/>
</dbReference>
<dbReference type="AlphaFoldDB" id="A0A0L6V190"/>
<keyword evidence="1" id="KW-0815">Transposition</keyword>
<keyword evidence="5" id="KW-0255">Endonuclease</keyword>
<dbReference type="GO" id="GO:0003964">
    <property type="term" value="F:RNA-directed DNA polymerase activity"/>
    <property type="evidence" value="ECO:0007669"/>
    <property type="project" value="UniProtKB-KW"/>
</dbReference>
<evidence type="ECO:0000256" key="13">
    <source>
        <dbReference type="ARBA" id="ARBA00048173"/>
    </source>
</evidence>
<keyword evidence="17" id="KW-1185">Reference proteome</keyword>
<dbReference type="GO" id="GO:0003887">
    <property type="term" value="F:DNA-directed DNA polymerase activity"/>
    <property type="evidence" value="ECO:0007669"/>
    <property type="project" value="UniProtKB-KW"/>
</dbReference>
<evidence type="ECO:0000256" key="14">
    <source>
        <dbReference type="ARBA" id="ARBA00049244"/>
    </source>
</evidence>
<dbReference type="EMBL" id="LAVV01007935">
    <property type="protein sequence ID" value="KNZ54277.1"/>
    <property type="molecule type" value="Genomic_DNA"/>
</dbReference>
<dbReference type="GO" id="GO:0016787">
    <property type="term" value="F:hydrolase activity"/>
    <property type="evidence" value="ECO:0007669"/>
    <property type="project" value="UniProtKB-KW"/>
</dbReference>
<protein>
    <recommendedName>
        <fullName evidence="15">Integrase catalytic domain-containing protein</fullName>
    </recommendedName>
</protein>
<evidence type="ECO:0000259" key="15">
    <source>
        <dbReference type="PROSITE" id="PS50994"/>
    </source>
</evidence>
<evidence type="ECO:0000256" key="10">
    <source>
        <dbReference type="ARBA" id="ARBA00022918"/>
    </source>
</evidence>
<dbReference type="Pfam" id="PF00665">
    <property type="entry name" value="rve"/>
    <property type="match status" value="1"/>
</dbReference>
<evidence type="ECO:0000256" key="6">
    <source>
        <dbReference type="ARBA" id="ARBA00022801"/>
    </source>
</evidence>
<name>A0A0L6V190_9BASI</name>
<dbReference type="Proteomes" id="UP000037035">
    <property type="component" value="Unassembled WGS sequence"/>
</dbReference>
<keyword evidence="10" id="KW-0695">RNA-directed DNA polymerase</keyword>
<keyword evidence="8" id="KW-0694">RNA-binding</keyword>
<feature type="domain" description="Integrase catalytic" evidence="15">
    <location>
        <begin position="290"/>
        <end position="455"/>
    </location>
</feature>
<dbReference type="PANTHER" id="PTHR42648">
    <property type="entry name" value="TRANSPOSASE, PUTATIVE-RELATED"/>
    <property type="match status" value="1"/>
</dbReference>
<dbReference type="GO" id="GO:0005634">
    <property type="term" value="C:nucleus"/>
    <property type="evidence" value="ECO:0007669"/>
    <property type="project" value="UniProtKB-ARBA"/>
</dbReference>
<evidence type="ECO:0000313" key="17">
    <source>
        <dbReference type="Proteomes" id="UP000037035"/>
    </source>
</evidence>
<gene>
    <name evidence="16" type="ORF">VP01_2990g2</name>
</gene>
<evidence type="ECO:0000256" key="8">
    <source>
        <dbReference type="ARBA" id="ARBA00022884"/>
    </source>
</evidence>
<evidence type="ECO:0000256" key="3">
    <source>
        <dbReference type="ARBA" id="ARBA00022722"/>
    </source>
</evidence>
<keyword evidence="11" id="KW-0239">DNA-directed DNA polymerase</keyword>
<keyword evidence="2" id="KW-0548">Nucleotidyltransferase</keyword>
<dbReference type="VEuPathDB" id="FungiDB:VP01_2990g2"/>
<accession>A0A0L6V190</accession>
<evidence type="ECO:0000256" key="7">
    <source>
        <dbReference type="ARBA" id="ARBA00022842"/>
    </source>
</evidence>
<dbReference type="InterPro" id="IPR001584">
    <property type="entry name" value="Integrase_cat-core"/>
</dbReference>
<keyword evidence="7" id="KW-0460">Magnesium</keyword>
<comment type="catalytic activity">
    <reaction evidence="13">
        <text>DNA(n) + a 2'-deoxyribonucleoside 5'-triphosphate = DNA(n+1) + diphosphate</text>
        <dbReference type="Rhea" id="RHEA:22508"/>
        <dbReference type="Rhea" id="RHEA-COMP:17339"/>
        <dbReference type="Rhea" id="RHEA-COMP:17340"/>
        <dbReference type="ChEBI" id="CHEBI:33019"/>
        <dbReference type="ChEBI" id="CHEBI:61560"/>
        <dbReference type="ChEBI" id="CHEBI:173112"/>
        <dbReference type="EC" id="2.7.7.49"/>
    </reaction>
</comment>
<keyword evidence="11" id="KW-0808">Transferase</keyword>
<evidence type="ECO:0000256" key="4">
    <source>
        <dbReference type="ARBA" id="ARBA00022723"/>
    </source>
</evidence>
<dbReference type="GO" id="GO:0003723">
    <property type="term" value="F:RNA binding"/>
    <property type="evidence" value="ECO:0007669"/>
    <property type="project" value="UniProtKB-KW"/>
</dbReference>
<reference evidence="16 17" key="1">
    <citation type="submission" date="2015-08" db="EMBL/GenBank/DDBJ databases">
        <title>Next Generation Sequencing and Analysis of the Genome of Puccinia sorghi L Schw, the Causal Agent of Maize Common Rust.</title>
        <authorList>
            <person name="Rochi L."/>
            <person name="Burguener G."/>
            <person name="Darino M."/>
            <person name="Turjanski A."/>
            <person name="Kreff E."/>
            <person name="Dieguez M.J."/>
            <person name="Sacco F."/>
        </authorList>
    </citation>
    <scope>NUCLEOTIDE SEQUENCE [LARGE SCALE GENOMIC DNA]</scope>
    <source>
        <strain evidence="16 17">RO10H11247</strain>
    </source>
</reference>
<dbReference type="SUPFAM" id="SSF53098">
    <property type="entry name" value="Ribonuclease H-like"/>
    <property type="match status" value="1"/>
</dbReference>
<dbReference type="GO" id="GO:0032196">
    <property type="term" value="P:transposition"/>
    <property type="evidence" value="ECO:0007669"/>
    <property type="project" value="UniProtKB-KW"/>
</dbReference>